<dbReference type="SUPFAM" id="SSF161098">
    <property type="entry name" value="MetI-like"/>
    <property type="match status" value="1"/>
</dbReference>
<organism evidence="9 10">
    <name type="scientific">Lacticaseibacillus mingshuiensis</name>
    <dbReference type="NCBI Taxonomy" id="2799574"/>
    <lineage>
        <taxon>Bacteria</taxon>
        <taxon>Bacillati</taxon>
        <taxon>Bacillota</taxon>
        <taxon>Bacilli</taxon>
        <taxon>Lactobacillales</taxon>
        <taxon>Lactobacillaceae</taxon>
        <taxon>Lacticaseibacillus</taxon>
    </lineage>
</organism>
<evidence type="ECO:0000313" key="10">
    <source>
        <dbReference type="Proteomes" id="UP001597196"/>
    </source>
</evidence>
<feature type="domain" description="ABC transmembrane type-1" evidence="8">
    <location>
        <begin position="66"/>
        <end position="257"/>
    </location>
</feature>
<evidence type="ECO:0000256" key="2">
    <source>
        <dbReference type="ARBA" id="ARBA00022448"/>
    </source>
</evidence>
<dbReference type="PANTHER" id="PTHR43744:SF12">
    <property type="entry name" value="ABC TRANSPORTER PERMEASE PROTEIN MG189-RELATED"/>
    <property type="match status" value="1"/>
</dbReference>
<dbReference type="Proteomes" id="UP001597196">
    <property type="component" value="Unassembled WGS sequence"/>
</dbReference>
<keyword evidence="3" id="KW-1003">Cell membrane</keyword>
<keyword evidence="4 7" id="KW-0812">Transmembrane</keyword>
<feature type="transmembrane region" description="Helical" evidence="7">
    <location>
        <begin position="236"/>
        <end position="257"/>
    </location>
</feature>
<evidence type="ECO:0000256" key="1">
    <source>
        <dbReference type="ARBA" id="ARBA00004651"/>
    </source>
</evidence>
<dbReference type="EMBL" id="JBHTOC010000012">
    <property type="protein sequence ID" value="MFD1430363.1"/>
    <property type="molecule type" value="Genomic_DNA"/>
</dbReference>
<sequence length="272" mass="30448">MRSLKWIKYAFLYLMVLAFVLPMLFTFISSFKNNNEIFSAPFSLPKIWRFENWQIAWSSAGMSRYLLNSFGLAIGSVALILIVASMVAYEISRFNFRINKPLLSFFLMGMMIPMHAIIVPISWIIGNLDLKNNIGALMLLYIAFAMPFTTAVLANFMRAIPVEIEEAAVLDGASKFAIYRRVILPMSGPALSTVAIFNFLSVWNDVMFPLLFINDPSMKTVALGLLNFSGEHGTDYGPMMAAISITISVPFILYIFFQERIENGIAAGAIKG</sequence>
<comment type="caution">
    <text evidence="9">The sequence shown here is derived from an EMBL/GenBank/DDBJ whole genome shotgun (WGS) entry which is preliminary data.</text>
</comment>
<accession>A0ABW4CIM1</accession>
<dbReference type="PROSITE" id="PS50928">
    <property type="entry name" value="ABC_TM1"/>
    <property type="match status" value="1"/>
</dbReference>
<gene>
    <name evidence="9" type="ORF">ACFQ4P_08890</name>
</gene>
<evidence type="ECO:0000313" key="9">
    <source>
        <dbReference type="EMBL" id="MFD1430363.1"/>
    </source>
</evidence>
<keyword evidence="2 7" id="KW-0813">Transport</keyword>
<feature type="transmembrane region" description="Helical" evidence="7">
    <location>
        <begin position="65"/>
        <end position="89"/>
    </location>
</feature>
<protein>
    <submittedName>
        <fullName evidence="9">Carbohydrate ABC transporter permease</fullName>
    </submittedName>
</protein>
<dbReference type="Pfam" id="PF00528">
    <property type="entry name" value="BPD_transp_1"/>
    <property type="match status" value="1"/>
</dbReference>
<comment type="subcellular location">
    <subcellularLocation>
        <location evidence="1 7">Cell membrane</location>
        <topology evidence="1 7">Multi-pass membrane protein</topology>
    </subcellularLocation>
</comment>
<keyword evidence="5 7" id="KW-1133">Transmembrane helix</keyword>
<feature type="transmembrane region" description="Helical" evidence="7">
    <location>
        <begin position="101"/>
        <end position="125"/>
    </location>
</feature>
<evidence type="ECO:0000256" key="4">
    <source>
        <dbReference type="ARBA" id="ARBA00022692"/>
    </source>
</evidence>
<feature type="transmembrane region" description="Helical" evidence="7">
    <location>
        <begin position="178"/>
        <end position="200"/>
    </location>
</feature>
<dbReference type="CDD" id="cd06261">
    <property type="entry name" value="TM_PBP2"/>
    <property type="match status" value="1"/>
</dbReference>
<dbReference type="RefSeq" id="WP_203626675.1">
    <property type="nucleotide sequence ID" value="NZ_BOLQ01000007.1"/>
</dbReference>
<proteinExistence type="inferred from homology"/>
<evidence type="ECO:0000256" key="3">
    <source>
        <dbReference type="ARBA" id="ARBA00022475"/>
    </source>
</evidence>
<evidence type="ECO:0000256" key="6">
    <source>
        <dbReference type="ARBA" id="ARBA00023136"/>
    </source>
</evidence>
<dbReference type="PANTHER" id="PTHR43744">
    <property type="entry name" value="ABC TRANSPORTER PERMEASE PROTEIN MG189-RELATED-RELATED"/>
    <property type="match status" value="1"/>
</dbReference>
<dbReference type="Gene3D" id="1.10.3720.10">
    <property type="entry name" value="MetI-like"/>
    <property type="match status" value="1"/>
</dbReference>
<reference evidence="10" key="1">
    <citation type="journal article" date="2019" name="Int. J. Syst. Evol. Microbiol.">
        <title>The Global Catalogue of Microorganisms (GCM) 10K type strain sequencing project: providing services to taxonomists for standard genome sequencing and annotation.</title>
        <authorList>
            <consortium name="The Broad Institute Genomics Platform"/>
            <consortium name="The Broad Institute Genome Sequencing Center for Infectious Disease"/>
            <person name="Wu L."/>
            <person name="Ma J."/>
        </authorList>
    </citation>
    <scope>NUCLEOTIDE SEQUENCE [LARGE SCALE GENOMIC DNA]</scope>
    <source>
        <strain evidence="10">CCM 8980</strain>
    </source>
</reference>
<feature type="transmembrane region" description="Helical" evidence="7">
    <location>
        <begin position="12"/>
        <end position="31"/>
    </location>
</feature>
<evidence type="ECO:0000256" key="5">
    <source>
        <dbReference type="ARBA" id="ARBA00022989"/>
    </source>
</evidence>
<keyword evidence="10" id="KW-1185">Reference proteome</keyword>
<feature type="transmembrane region" description="Helical" evidence="7">
    <location>
        <begin position="137"/>
        <end position="157"/>
    </location>
</feature>
<name>A0ABW4CIM1_9LACO</name>
<evidence type="ECO:0000256" key="7">
    <source>
        <dbReference type="RuleBase" id="RU363032"/>
    </source>
</evidence>
<dbReference type="InterPro" id="IPR000515">
    <property type="entry name" value="MetI-like"/>
</dbReference>
<comment type="similarity">
    <text evidence="7">Belongs to the binding-protein-dependent transport system permease family.</text>
</comment>
<dbReference type="InterPro" id="IPR035906">
    <property type="entry name" value="MetI-like_sf"/>
</dbReference>
<keyword evidence="6 7" id="KW-0472">Membrane</keyword>
<evidence type="ECO:0000259" key="8">
    <source>
        <dbReference type="PROSITE" id="PS50928"/>
    </source>
</evidence>